<gene>
    <name evidence="2" type="ORF">ISALK_10500</name>
</gene>
<dbReference type="GO" id="GO:0016020">
    <property type="term" value="C:membrane"/>
    <property type="evidence" value="ECO:0007669"/>
    <property type="project" value="InterPro"/>
</dbReference>
<comment type="caution">
    <text evidence="2">The sequence shown here is derived from an EMBL/GenBank/DDBJ whole genome shotgun (WGS) entry which is preliminary data.</text>
</comment>
<dbReference type="AlphaFoldDB" id="A0AA43XME3"/>
<dbReference type="InterPro" id="IPR007329">
    <property type="entry name" value="FMN-bd"/>
</dbReference>
<dbReference type="Pfam" id="PF04205">
    <property type="entry name" value="FMN_bind"/>
    <property type="match status" value="1"/>
</dbReference>
<dbReference type="Proteomes" id="UP000449710">
    <property type="component" value="Unassembled WGS sequence"/>
</dbReference>
<evidence type="ECO:0000313" key="3">
    <source>
        <dbReference type="Proteomes" id="UP000449710"/>
    </source>
</evidence>
<protein>
    <submittedName>
        <fullName evidence="2">FMN-binding protein</fullName>
    </submittedName>
</protein>
<reference evidence="2 3" key="1">
    <citation type="submission" date="2019-04" db="EMBL/GenBank/DDBJ databases">
        <title>Isachenkonia alkalipeptolytica gen. nov. sp. nov. a new anaerobic, alkiliphilic organothrophic bacterium capable to reduce synthesized ferrihydrite isolated from a soda lake.</title>
        <authorList>
            <person name="Toshchakov S.V."/>
            <person name="Zavarzina D.G."/>
            <person name="Zhilina T.N."/>
            <person name="Kostrikina N.A."/>
            <person name="Kublanov I.V."/>
        </authorList>
    </citation>
    <scope>NUCLEOTIDE SEQUENCE [LARGE SCALE GENOMIC DNA]</scope>
    <source>
        <strain evidence="2 3">Z-1701</strain>
    </source>
</reference>
<dbReference type="SMART" id="SM00900">
    <property type="entry name" value="FMN_bind"/>
    <property type="match status" value="1"/>
</dbReference>
<dbReference type="GO" id="GO:0010181">
    <property type="term" value="F:FMN binding"/>
    <property type="evidence" value="ECO:0007669"/>
    <property type="project" value="InterPro"/>
</dbReference>
<feature type="domain" description="FMN-binding" evidence="1">
    <location>
        <begin position="51"/>
        <end position="126"/>
    </location>
</feature>
<evidence type="ECO:0000313" key="2">
    <source>
        <dbReference type="EMBL" id="NBG88929.1"/>
    </source>
</evidence>
<organism evidence="2 3">
    <name type="scientific">Isachenkonia alkalipeptolytica</name>
    <dbReference type="NCBI Taxonomy" id="2565777"/>
    <lineage>
        <taxon>Bacteria</taxon>
        <taxon>Bacillati</taxon>
        <taxon>Bacillota</taxon>
        <taxon>Clostridia</taxon>
        <taxon>Eubacteriales</taxon>
        <taxon>Clostridiaceae</taxon>
        <taxon>Isachenkonia</taxon>
    </lineage>
</organism>
<dbReference type="RefSeq" id="WP_160722060.1">
    <property type="nucleotide sequence ID" value="NZ_SUMG01000014.1"/>
</dbReference>
<name>A0AA43XME3_9CLOT</name>
<evidence type="ECO:0000259" key="1">
    <source>
        <dbReference type="SMART" id="SM00900"/>
    </source>
</evidence>
<accession>A0AA43XME3</accession>
<proteinExistence type="predicted"/>
<dbReference type="EMBL" id="SUMG01000014">
    <property type="protein sequence ID" value="NBG88929.1"/>
    <property type="molecule type" value="Genomic_DNA"/>
</dbReference>
<sequence>MSGGSQRKQGITGFVILAVLAIIVLSANQFTQGLGNEDIVYEDQIFGSGQGYKGEIVLELILEGENFKGIKAIEFHDTSQVFNEVLTTIEKDLLKGIPLEEIEVITGATATYYGIIEALEEGFAQLNK</sequence>
<keyword evidence="3" id="KW-1185">Reference proteome</keyword>